<organism evidence="13 14">
    <name type="scientific">Methylosinus sporium</name>
    <dbReference type="NCBI Taxonomy" id="428"/>
    <lineage>
        <taxon>Bacteria</taxon>
        <taxon>Pseudomonadati</taxon>
        <taxon>Pseudomonadota</taxon>
        <taxon>Alphaproteobacteria</taxon>
        <taxon>Hyphomicrobiales</taxon>
        <taxon>Methylocystaceae</taxon>
        <taxon>Methylosinus</taxon>
    </lineage>
</organism>
<keyword evidence="3" id="KW-0645">Protease</keyword>
<keyword evidence="8" id="KW-0482">Metalloprotease</keyword>
<dbReference type="GO" id="GO:0071555">
    <property type="term" value="P:cell wall organization"/>
    <property type="evidence" value="ECO:0007669"/>
    <property type="project" value="UniProtKB-KW"/>
</dbReference>
<dbReference type="AlphaFoldDB" id="A0A2U1SQF5"/>
<dbReference type="CDD" id="cd14844">
    <property type="entry name" value="Zn-DD-carboxypeptidase_like"/>
    <property type="match status" value="1"/>
</dbReference>
<dbReference type="GO" id="GO:0046872">
    <property type="term" value="F:metal ion binding"/>
    <property type="evidence" value="ECO:0007669"/>
    <property type="project" value="UniProtKB-KW"/>
</dbReference>
<evidence type="ECO:0000256" key="12">
    <source>
        <dbReference type="SAM" id="MobiDB-lite"/>
    </source>
</evidence>
<dbReference type="GO" id="GO:0006508">
    <property type="term" value="P:proteolysis"/>
    <property type="evidence" value="ECO:0007669"/>
    <property type="project" value="UniProtKB-KW"/>
</dbReference>
<dbReference type="Proteomes" id="UP000245137">
    <property type="component" value="Unassembled WGS sequence"/>
</dbReference>
<evidence type="ECO:0000256" key="10">
    <source>
        <dbReference type="ARBA" id="ARBA00093448"/>
    </source>
</evidence>
<comment type="pathway">
    <text evidence="2">Cell wall biogenesis; cell wall polysaccharide biosynthesis.</text>
</comment>
<dbReference type="InterPro" id="IPR009045">
    <property type="entry name" value="Zn_M74/Hedgehog-like"/>
</dbReference>
<evidence type="ECO:0000256" key="6">
    <source>
        <dbReference type="ARBA" id="ARBA00022801"/>
    </source>
</evidence>
<gene>
    <name evidence="13" type="ORF">C5689_10915</name>
</gene>
<keyword evidence="7" id="KW-0862">Zinc</keyword>
<reference evidence="13 14" key="1">
    <citation type="journal article" date="2018" name="Appl. Microbiol. Biotechnol.">
        <title>Co-cultivation of the strictly anaerobic methanogen Methanosarcina barkeri with aerobic methanotrophs in an oxygen-limited membrane bioreactor.</title>
        <authorList>
            <person name="In 't Zandt M.H."/>
            <person name="van den Bosch T.J.M."/>
            <person name="Rijkers R."/>
            <person name="van Kessel M.A.H.J."/>
            <person name="Jetten M.S.M."/>
            <person name="Welte C.U."/>
        </authorList>
    </citation>
    <scope>NUCLEOTIDE SEQUENCE [LARGE SCALE GENOMIC DNA]</scope>
    <source>
        <strain evidence="13 14">DSM 17706</strain>
    </source>
</reference>
<accession>A0A2U1SQF5</accession>
<feature type="region of interest" description="Disordered" evidence="12">
    <location>
        <begin position="256"/>
        <end position="338"/>
    </location>
</feature>
<dbReference type="Gene3D" id="3.30.1380.10">
    <property type="match status" value="1"/>
</dbReference>
<evidence type="ECO:0000256" key="5">
    <source>
        <dbReference type="ARBA" id="ARBA00022729"/>
    </source>
</evidence>
<protein>
    <recommendedName>
        <fullName evidence="11">Murein endopeptidase K</fullName>
    </recommendedName>
</protein>
<keyword evidence="4" id="KW-0479">Metal-binding</keyword>
<dbReference type="OrthoDB" id="9782994at2"/>
<keyword evidence="5" id="KW-0732">Signal</keyword>
<evidence type="ECO:0000256" key="1">
    <source>
        <dbReference type="ARBA" id="ARBA00001947"/>
    </source>
</evidence>
<sequence length="581" mass="61610">MDDRREGAPLLSRRSIARLMSAAAALIAALAPSFTEDAVANGDTRTLYLFHSHTKEQIAATYLVNGRYDSAVLEQLNWFLRDWRRDEPTKMDPRLFDVVWEAYRQAGATEPVHVVSAYRSPETNSMLRRRSRAVAKHSQHMLGKAMDTTMPGMSMEQIREIGMRMQRGGVGYYPTAGTPFVHLDVGGVRSWPRMSYDQLARLFPDGKTVHLPTNNQPLARYEEAKAEIEARGNGAYVPAVQRQSKGLFAMLFGGGEEDEDSGVATAPPPTARKQWASLAPRRSAGASEEEESLEAAAPSRREPERIVAAERNLPRGETQLSAGPADPPAVSRAAERQKPATTASLAISAEEARIEAKLDAALAAPLPPRRPMFLALAGAPLPPSRPSEFAALASVAAAPPARRAVGAIASLVDLGPASLRGGVIEEARSAPPPPAAHPAPSSAPTSSTFKSSAPLEPSPSKPEPLLAYAPSAARSLPYGSEFAGSELRLPAARPAPIAKPAAAKVELVPARLDRSNFRALTTAVSASRLPGGTALGATFAAPRSAARADAGLFAPSASSGQAQAFAGQTAILPTDRFVSTR</sequence>
<dbReference type="RefSeq" id="WP_108917308.1">
    <property type="nucleotide sequence ID" value="NZ_CP189553.1"/>
</dbReference>
<evidence type="ECO:0000313" key="13">
    <source>
        <dbReference type="EMBL" id="PWB93847.1"/>
    </source>
</evidence>
<feature type="compositionally biased region" description="Basic and acidic residues" evidence="12">
    <location>
        <begin position="299"/>
        <end position="314"/>
    </location>
</feature>
<evidence type="ECO:0000256" key="8">
    <source>
        <dbReference type="ARBA" id="ARBA00023049"/>
    </source>
</evidence>
<evidence type="ECO:0000256" key="7">
    <source>
        <dbReference type="ARBA" id="ARBA00022833"/>
    </source>
</evidence>
<evidence type="ECO:0000256" key="4">
    <source>
        <dbReference type="ARBA" id="ARBA00022723"/>
    </source>
</evidence>
<feature type="compositionally biased region" description="Low complexity" evidence="12">
    <location>
        <begin position="438"/>
        <end position="455"/>
    </location>
</feature>
<name>A0A2U1SQF5_METSR</name>
<evidence type="ECO:0000256" key="11">
    <source>
        <dbReference type="ARBA" id="ARBA00093666"/>
    </source>
</evidence>
<proteinExistence type="inferred from homology"/>
<dbReference type="SUPFAM" id="SSF55166">
    <property type="entry name" value="Hedgehog/DD-peptidase"/>
    <property type="match status" value="1"/>
</dbReference>
<comment type="similarity">
    <text evidence="10">Belongs to the peptidase M15 family.</text>
</comment>
<keyword evidence="14" id="KW-1185">Reference proteome</keyword>
<keyword evidence="9" id="KW-0961">Cell wall biogenesis/degradation</keyword>
<feature type="region of interest" description="Disordered" evidence="12">
    <location>
        <begin position="426"/>
        <end position="466"/>
    </location>
</feature>
<comment type="caution">
    <text evidence="13">The sequence shown here is derived from an EMBL/GenBank/DDBJ whole genome shotgun (WGS) entry which is preliminary data.</text>
</comment>
<comment type="cofactor">
    <cofactor evidence="1">
        <name>Zn(2+)</name>
        <dbReference type="ChEBI" id="CHEBI:29105"/>
    </cofactor>
</comment>
<evidence type="ECO:0000256" key="3">
    <source>
        <dbReference type="ARBA" id="ARBA00022670"/>
    </source>
</evidence>
<dbReference type="PANTHER" id="PTHR37425">
    <property type="match status" value="1"/>
</dbReference>
<keyword evidence="6" id="KW-0378">Hydrolase</keyword>
<evidence type="ECO:0000313" key="14">
    <source>
        <dbReference type="Proteomes" id="UP000245137"/>
    </source>
</evidence>
<dbReference type="InterPro" id="IPR010275">
    <property type="entry name" value="MepK"/>
</dbReference>
<dbReference type="EMBL" id="PUIV01000015">
    <property type="protein sequence ID" value="PWB93847.1"/>
    <property type="molecule type" value="Genomic_DNA"/>
</dbReference>
<evidence type="ECO:0000256" key="2">
    <source>
        <dbReference type="ARBA" id="ARBA00004776"/>
    </source>
</evidence>
<dbReference type="PANTHER" id="PTHR37425:SF1">
    <property type="entry name" value="OUTER MEMBRANE PROTEIN"/>
    <property type="match status" value="1"/>
</dbReference>
<evidence type="ECO:0000256" key="9">
    <source>
        <dbReference type="ARBA" id="ARBA00023316"/>
    </source>
</evidence>
<dbReference type="GO" id="GO:0008237">
    <property type="term" value="F:metallopeptidase activity"/>
    <property type="evidence" value="ECO:0007669"/>
    <property type="project" value="UniProtKB-KW"/>
</dbReference>
<dbReference type="Pfam" id="PF05951">
    <property type="entry name" value="Peptidase_M15_2"/>
    <property type="match status" value="1"/>
</dbReference>